<protein>
    <submittedName>
        <fullName evidence="1">Uncharacterized protein</fullName>
    </submittedName>
</protein>
<dbReference type="AlphaFoldDB" id="A0A1G2CHT1"/>
<comment type="caution">
    <text evidence="1">The sequence shown here is derived from an EMBL/GenBank/DDBJ whole genome shotgun (WGS) entry which is preliminary data.</text>
</comment>
<organism evidence="1 2">
    <name type="scientific">Candidatus Liptonbacteria bacterium RIFCSPLOWO2_01_FULL_45_15</name>
    <dbReference type="NCBI Taxonomy" id="1798649"/>
    <lineage>
        <taxon>Bacteria</taxon>
        <taxon>Candidatus Liptoniibacteriota</taxon>
    </lineage>
</organism>
<name>A0A1G2CHT1_9BACT</name>
<dbReference type="STRING" id="1798649.A3B13_02595"/>
<proteinExistence type="predicted"/>
<dbReference type="Proteomes" id="UP000176287">
    <property type="component" value="Unassembled WGS sequence"/>
</dbReference>
<sequence>MLIYACDICKKKIKDLNQVMNFAYDLNSASLCDKCSKPVMAFLKKHGLINARASSIWGKPKKQ</sequence>
<gene>
    <name evidence="1" type="ORF">A3B13_02595</name>
</gene>
<evidence type="ECO:0000313" key="1">
    <source>
        <dbReference type="EMBL" id="OGZ00963.1"/>
    </source>
</evidence>
<reference evidence="1 2" key="1">
    <citation type="journal article" date="2016" name="Nat. Commun.">
        <title>Thousands of microbial genomes shed light on interconnected biogeochemical processes in an aquifer system.</title>
        <authorList>
            <person name="Anantharaman K."/>
            <person name="Brown C.T."/>
            <person name="Hug L.A."/>
            <person name="Sharon I."/>
            <person name="Castelle C.J."/>
            <person name="Probst A.J."/>
            <person name="Thomas B.C."/>
            <person name="Singh A."/>
            <person name="Wilkins M.J."/>
            <person name="Karaoz U."/>
            <person name="Brodie E.L."/>
            <person name="Williams K.H."/>
            <person name="Hubbard S.S."/>
            <person name="Banfield J.F."/>
        </authorList>
    </citation>
    <scope>NUCLEOTIDE SEQUENCE [LARGE SCALE GENOMIC DNA]</scope>
</reference>
<accession>A0A1G2CHT1</accession>
<dbReference type="EMBL" id="MHKZ01000009">
    <property type="protein sequence ID" value="OGZ00963.1"/>
    <property type="molecule type" value="Genomic_DNA"/>
</dbReference>
<evidence type="ECO:0000313" key="2">
    <source>
        <dbReference type="Proteomes" id="UP000176287"/>
    </source>
</evidence>